<keyword evidence="2" id="KW-1185">Reference proteome</keyword>
<proteinExistence type="predicted"/>
<gene>
    <name evidence="1" type="ORF">PPRIM_AZ9-3.1.T1560014</name>
</gene>
<dbReference type="Proteomes" id="UP000688137">
    <property type="component" value="Unassembled WGS sequence"/>
</dbReference>
<name>A0A8S1QDR9_PARPR</name>
<organism evidence="1 2">
    <name type="scientific">Paramecium primaurelia</name>
    <dbReference type="NCBI Taxonomy" id="5886"/>
    <lineage>
        <taxon>Eukaryota</taxon>
        <taxon>Sar</taxon>
        <taxon>Alveolata</taxon>
        <taxon>Ciliophora</taxon>
        <taxon>Intramacronucleata</taxon>
        <taxon>Oligohymenophorea</taxon>
        <taxon>Peniculida</taxon>
        <taxon>Parameciidae</taxon>
        <taxon>Paramecium</taxon>
    </lineage>
</organism>
<dbReference type="EMBL" id="CAJJDM010000161">
    <property type="protein sequence ID" value="CAD8113613.1"/>
    <property type="molecule type" value="Genomic_DNA"/>
</dbReference>
<sequence length="34" mass="4075">MQTILSYNHLKSLEEIDQFIQNSFLSEQWISLDC</sequence>
<accession>A0A8S1QDR9</accession>
<dbReference type="AlphaFoldDB" id="A0A8S1QDR9"/>
<comment type="caution">
    <text evidence="1">The sequence shown here is derived from an EMBL/GenBank/DDBJ whole genome shotgun (WGS) entry which is preliminary data.</text>
</comment>
<protein>
    <submittedName>
        <fullName evidence="1">Uncharacterized protein</fullName>
    </submittedName>
</protein>
<reference evidence="1" key="1">
    <citation type="submission" date="2021-01" db="EMBL/GenBank/DDBJ databases">
        <authorList>
            <consortium name="Genoscope - CEA"/>
            <person name="William W."/>
        </authorList>
    </citation>
    <scope>NUCLEOTIDE SEQUENCE</scope>
</reference>
<evidence type="ECO:0000313" key="2">
    <source>
        <dbReference type="Proteomes" id="UP000688137"/>
    </source>
</evidence>
<evidence type="ECO:0000313" key="1">
    <source>
        <dbReference type="EMBL" id="CAD8113613.1"/>
    </source>
</evidence>